<dbReference type="Proteomes" id="UP000499080">
    <property type="component" value="Unassembled WGS sequence"/>
</dbReference>
<feature type="compositionally biased region" description="Basic and acidic residues" evidence="1">
    <location>
        <begin position="55"/>
        <end position="81"/>
    </location>
</feature>
<protein>
    <submittedName>
        <fullName evidence="2">Uncharacterized protein</fullName>
    </submittedName>
</protein>
<comment type="caution">
    <text evidence="2">The sequence shown here is derived from an EMBL/GenBank/DDBJ whole genome shotgun (WGS) entry which is preliminary data.</text>
</comment>
<name>A0A4Y2TH26_ARAVE</name>
<evidence type="ECO:0000256" key="1">
    <source>
        <dbReference type="SAM" id="MobiDB-lite"/>
    </source>
</evidence>
<feature type="compositionally biased region" description="Polar residues" evidence="1">
    <location>
        <begin position="35"/>
        <end position="54"/>
    </location>
</feature>
<evidence type="ECO:0000313" key="2">
    <source>
        <dbReference type="EMBL" id="GBN99932.1"/>
    </source>
</evidence>
<sequence length="110" mass="12497">MILFLLQLRQVQAYRLPVRPRFKGDTGKKSKMVASKSSPSLQSRSESTEQILQDKNSRIPLIEKDPELKETKYPTPEKMETTAENTEPESRPSIQSSDQAYVSEAEGNLK</sequence>
<evidence type="ECO:0000313" key="3">
    <source>
        <dbReference type="Proteomes" id="UP000499080"/>
    </source>
</evidence>
<dbReference type="EMBL" id="BGPR01028645">
    <property type="protein sequence ID" value="GBN99932.1"/>
    <property type="molecule type" value="Genomic_DNA"/>
</dbReference>
<accession>A0A4Y2TH26</accession>
<organism evidence="2 3">
    <name type="scientific">Araneus ventricosus</name>
    <name type="common">Orbweaver spider</name>
    <name type="synonym">Epeira ventricosa</name>
    <dbReference type="NCBI Taxonomy" id="182803"/>
    <lineage>
        <taxon>Eukaryota</taxon>
        <taxon>Metazoa</taxon>
        <taxon>Ecdysozoa</taxon>
        <taxon>Arthropoda</taxon>
        <taxon>Chelicerata</taxon>
        <taxon>Arachnida</taxon>
        <taxon>Araneae</taxon>
        <taxon>Araneomorphae</taxon>
        <taxon>Entelegynae</taxon>
        <taxon>Araneoidea</taxon>
        <taxon>Araneidae</taxon>
        <taxon>Araneus</taxon>
    </lineage>
</organism>
<keyword evidence="3" id="KW-1185">Reference proteome</keyword>
<dbReference type="AlphaFoldDB" id="A0A4Y2TH26"/>
<proteinExistence type="predicted"/>
<gene>
    <name evidence="2" type="ORF">AVEN_37111_1</name>
</gene>
<feature type="region of interest" description="Disordered" evidence="1">
    <location>
        <begin position="17"/>
        <end position="110"/>
    </location>
</feature>
<reference evidence="2 3" key="1">
    <citation type="journal article" date="2019" name="Sci. Rep.">
        <title>Orb-weaving spider Araneus ventricosus genome elucidates the spidroin gene catalogue.</title>
        <authorList>
            <person name="Kono N."/>
            <person name="Nakamura H."/>
            <person name="Ohtoshi R."/>
            <person name="Moran D.A.P."/>
            <person name="Shinohara A."/>
            <person name="Yoshida Y."/>
            <person name="Fujiwara M."/>
            <person name="Mori M."/>
            <person name="Tomita M."/>
            <person name="Arakawa K."/>
        </authorList>
    </citation>
    <scope>NUCLEOTIDE SEQUENCE [LARGE SCALE GENOMIC DNA]</scope>
</reference>